<feature type="transmembrane region" description="Helical" evidence="1">
    <location>
        <begin position="48"/>
        <end position="71"/>
    </location>
</feature>
<evidence type="ECO:0000256" key="1">
    <source>
        <dbReference type="SAM" id="Phobius"/>
    </source>
</evidence>
<name>A0A0N9U8D1_SPHMC</name>
<dbReference type="KEGG" id="smag:AN936_02195"/>
<dbReference type="Proteomes" id="UP000058074">
    <property type="component" value="Chromosome"/>
</dbReference>
<keyword evidence="1" id="KW-0812">Transmembrane</keyword>
<proteinExistence type="predicted"/>
<keyword evidence="1" id="KW-0472">Membrane</keyword>
<evidence type="ECO:0000313" key="3">
    <source>
        <dbReference type="Proteomes" id="UP000058074"/>
    </source>
</evidence>
<protein>
    <submittedName>
        <fullName evidence="2">Uncharacterized protein</fullName>
    </submittedName>
</protein>
<gene>
    <name evidence="2" type="ORF">AN936_02195</name>
</gene>
<dbReference type="EMBL" id="CP012700">
    <property type="protein sequence ID" value="ALH79225.1"/>
    <property type="molecule type" value="Genomic_DNA"/>
</dbReference>
<dbReference type="PATRIC" id="fig|33050.5.peg.459"/>
<reference evidence="2 3" key="1">
    <citation type="journal article" date="2015" name="Genome Announc.">
        <title>Complete Genome Sequence of Polypropylene Glycol- and Polyethylene Glycol-Degrading Sphingopyxis macrogoltabida Strain EY-1.</title>
        <authorList>
            <person name="Ohtsubo Y."/>
            <person name="Nagata Y."/>
            <person name="Numata M."/>
            <person name="Tsuchikane K."/>
            <person name="Hosoyama A."/>
            <person name="Yamazoe A."/>
            <person name="Tsuda M."/>
            <person name="Fujita N."/>
            <person name="Kawai F."/>
        </authorList>
    </citation>
    <scope>NUCLEOTIDE SEQUENCE [LARGE SCALE GENOMIC DNA]</scope>
    <source>
        <strain evidence="2 3">EY-1</strain>
    </source>
</reference>
<evidence type="ECO:0000313" key="2">
    <source>
        <dbReference type="EMBL" id="ALH79225.1"/>
    </source>
</evidence>
<sequence length="73" mass="8193">MRLLAIESREGLAERRGLFRLSYNAHPCHAVPMPREPKWKHRAIAIEFWLLTTLVAGSFVAGIVGAIRAVARI</sequence>
<organism evidence="2 3">
    <name type="scientific">Sphingopyxis macrogoltabida</name>
    <name type="common">Sphingomonas macrogoltabidus</name>
    <dbReference type="NCBI Taxonomy" id="33050"/>
    <lineage>
        <taxon>Bacteria</taxon>
        <taxon>Pseudomonadati</taxon>
        <taxon>Pseudomonadota</taxon>
        <taxon>Alphaproteobacteria</taxon>
        <taxon>Sphingomonadales</taxon>
        <taxon>Sphingomonadaceae</taxon>
        <taxon>Sphingopyxis</taxon>
    </lineage>
</organism>
<accession>A0A0N9U8D1</accession>
<keyword evidence="1" id="KW-1133">Transmembrane helix</keyword>
<dbReference type="AlphaFoldDB" id="A0A0N9U8D1"/>